<evidence type="ECO:0000259" key="1">
    <source>
        <dbReference type="Pfam" id="PF00149"/>
    </source>
</evidence>
<sequence>MKILIISDLHSDNYTQFARLLDSGVNSRLQACLDVLSQVNGICQSKEITDIFFLGDLFNSRTAVPIDVYYLVYEKLKEISDDREIWLLVGNHDLFLKRGNKISSTYPFESICHVI</sequence>
<reference evidence="2" key="1">
    <citation type="journal article" date="2014" name="Front. Microbiol.">
        <title>High frequency of phylogenetically diverse reductive dehalogenase-homologous genes in deep subseafloor sedimentary metagenomes.</title>
        <authorList>
            <person name="Kawai M."/>
            <person name="Futagami T."/>
            <person name="Toyoda A."/>
            <person name="Takaki Y."/>
            <person name="Nishi S."/>
            <person name="Hori S."/>
            <person name="Arai W."/>
            <person name="Tsubouchi T."/>
            <person name="Morono Y."/>
            <person name="Uchiyama I."/>
            <person name="Ito T."/>
            <person name="Fujiyama A."/>
            <person name="Inagaki F."/>
            <person name="Takami H."/>
        </authorList>
    </citation>
    <scope>NUCLEOTIDE SEQUENCE</scope>
    <source>
        <strain evidence="2">Expedition CK06-06</strain>
    </source>
</reference>
<gene>
    <name evidence="2" type="ORF">S03H2_25719</name>
</gene>
<dbReference type="GO" id="GO:0016787">
    <property type="term" value="F:hydrolase activity"/>
    <property type="evidence" value="ECO:0007669"/>
    <property type="project" value="InterPro"/>
</dbReference>
<protein>
    <recommendedName>
        <fullName evidence="1">Calcineurin-like phosphoesterase domain-containing protein</fullName>
    </recommendedName>
</protein>
<dbReference type="SUPFAM" id="SSF56300">
    <property type="entry name" value="Metallo-dependent phosphatases"/>
    <property type="match status" value="1"/>
</dbReference>
<evidence type="ECO:0000313" key="2">
    <source>
        <dbReference type="EMBL" id="GAH35152.1"/>
    </source>
</evidence>
<comment type="caution">
    <text evidence="2">The sequence shown here is derived from an EMBL/GenBank/DDBJ whole genome shotgun (WGS) entry which is preliminary data.</text>
</comment>
<accession>X1ERE8</accession>
<dbReference type="InterPro" id="IPR004843">
    <property type="entry name" value="Calcineurin-like_PHP"/>
</dbReference>
<feature type="domain" description="Calcineurin-like phosphoesterase" evidence="1">
    <location>
        <begin position="1"/>
        <end position="98"/>
    </location>
</feature>
<dbReference type="AlphaFoldDB" id="X1ERE8"/>
<dbReference type="EMBL" id="BARU01014643">
    <property type="protein sequence ID" value="GAH35152.1"/>
    <property type="molecule type" value="Genomic_DNA"/>
</dbReference>
<dbReference type="Pfam" id="PF00149">
    <property type="entry name" value="Metallophos"/>
    <property type="match status" value="1"/>
</dbReference>
<dbReference type="Gene3D" id="3.60.21.10">
    <property type="match status" value="1"/>
</dbReference>
<organism evidence="2">
    <name type="scientific">marine sediment metagenome</name>
    <dbReference type="NCBI Taxonomy" id="412755"/>
    <lineage>
        <taxon>unclassified sequences</taxon>
        <taxon>metagenomes</taxon>
        <taxon>ecological metagenomes</taxon>
    </lineage>
</organism>
<proteinExistence type="predicted"/>
<feature type="non-terminal residue" evidence="2">
    <location>
        <position position="115"/>
    </location>
</feature>
<dbReference type="InterPro" id="IPR029052">
    <property type="entry name" value="Metallo-depent_PP-like"/>
</dbReference>
<name>X1ERE8_9ZZZZ</name>